<evidence type="ECO:0000256" key="3">
    <source>
        <dbReference type="ARBA" id="ARBA00022737"/>
    </source>
</evidence>
<dbReference type="AlphaFoldDB" id="A0A5A8CBP2"/>
<feature type="domain" description="PRP1 splicing factor N-terminal" evidence="7">
    <location>
        <begin position="15"/>
        <end position="43"/>
    </location>
</feature>
<feature type="domain" description="PRP1 splicing factor N-terminal" evidence="7">
    <location>
        <begin position="61"/>
        <end position="182"/>
    </location>
</feature>
<keyword evidence="9" id="KW-1185">Reference proteome</keyword>
<dbReference type="PANTHER" id="PTHR11246">
    <property type="entry name" value="PRE-MRNA SPLICING FACTOR"/>
    <property type="match status" value="1"/>
</dbReference>
<feature type="compositionally biased region" description="Low complexity" evidence="6">
    <location>
        <begin position="42"/>
        <end position="54"/>
    </location>
</feature>
<dbReference type="GO" id="GO:0000244">
    <property type="term" value="P:spliceosomal tri-snRNP complex assembly"/>
    <property type="evidence" value="ECO:0007669"/>
    <property type="project" value="TreeGrafter"/>
</dbReference>
<dbReference type="InterPro" id="IPR011990">
    <property type="entry name" value="TPR-like_helical_dom_sf"/>
</dbReference>
<evidence type="ECO:0000256" key="6">
    <source>
        <dbReference type="SAM" id="MobiDB-lite"/>
    </source>
</evidence>
<dbReference type="SUPFAM" id="SSF48452">
    <property type="entry name" value="TPR-like"/>
    <property type="match status" value="4"/>
</dbReference>
<evidence type="ECO:0000256" key="2">
    <source>
        <dbReference type="ARBA" id="ARBA00022664"/>
    </source>
</evidence>
<evidence type="ECO:0000259" key="7">
    <source>
        <dbReference type="Pfam" id="PF06424"/>
    </source>
</evidence>
<dbReference type="SMART" id="SM00386">
    <property type="entry name" value="HAT"/>
    <property type="match status" value="13"/>
</dbReference>
<dbReference type="GO" id="GO:0071013">
    <property type="term" value="C:catalytic step 2 spliceosome"/>
    <property type="evidence" value="ECO:0007669"/>
    <property type="project" value="TreeGrafter"/>
</dbReference>
<accession>A0A5A8CBP2</accession>
<dbReference type="Pfam" id="PF06424">
    <property type="entry name" value="PRP1_N"/>
    <property type="match status" value="2"/>
</dbReference>
<evidence type="ECO:0000256" key="1">
    <source>
        <dbReference type="ARBA" id="ARBA00004123"/>
    </source>
</evidence>
<organism evidence="8 9">
    <name type="scientific">Cafeteria roenbergensis</name>
    <name type="common">Marine flagellate</name>
    <dbReference type="NCBI Taxonomy" id="33653"/>
    <lineage>
        <taxon>Eukaryota</taxon>
        <taxon>Sar</taxon>
        <taxon>Stramenopiles</taxon>
        <taxon>Bigyra</taxon>
        <taxon>Opalozoa</taxon>
        <taxon>Bicosoecida</taxon>
        <taxon>Cafeteriaceae</taxon>
        <taxon>Cafeteria</taxon>
    </lineage>
</organism>
<evidence type="ECO:0000313" key="8">
    <source>
        <dbReference type="EMBL" id="KAA0149211.1"/>
    </source>
</evidence>
<dbReference type="Pfam" id="PF13428">
    <property type="entry name" value="TPR_14"/>
    <property type="match status" value="1"/>
</dbReference>
<feature type="region of interest" description="Disordered" evidence="6">
    <location>
        <begin position="69"/>
        <end position="92"/>
    </location>
</feature>
<feature type="compositionally biased region" description="Low complexity" evidence="6">
    <location>
        <begin position="1017"/>
        <end position="1065"/>
    </location>
</feature>
<dbReference type="OMA" id="DGWAWYY"/>
<feature type="region of interest" description="Disordered" evidence="6">
    <location>
        <begin position="1"/>
        <end position="56"/>
    </location>
</feature>
<sequence length="1065" mass="112322">MSGPGRVNTFSSMPPPASYVAGRGRGAAAFTTGADVGNSRLGGPAAAAPGSVPGFSGKPTPGYIAGIGRGAKGLGDTRNRGTYEQSKVQQDRAEARRKALATATETAFKHGGSGTAEDVEADAIYDMVDERIAKRRAPKASNERAAKRPATADIFADGRLKLAAMKYEDWEAIPDSVADMSGRNRLDKKQSWSVSREGPVSDAMLMEARGPAMGSIDASGDAGTSTSRLAGSGAATDLSGVGAARNKMLDMRLTRMEDSVTGQTVVDPQGFVTSLQAQRAAQQVDAGDVRKGRLLMRSFVSTNPGHPHSWIAAARFEITAQQLGAARRIIKEGCEKCPKAEEVWLEAAAICRPEEVRGILAAAVKHVPTSVGIWIKAASLEDKLETKRAVLRRGLELIPKSVRLWKAAVEIEDEENARVMLAQAVVLVPQSVDLWLALARLESYENARKVLKQANKHLPLEPKVFVAAARLEEQRGQVARVDPIVKQAVARLLRASGEAAAKTGASAVDAAAASSGTAAAAAAASSRRAEGDETTALPSLRNREQWLELAFASEAAGFPATAGAIVRHSLGIGVEATDEVATWLADAARFEKAGHPACAKAVFGLLLGRHMDQASLWRRAAELEKRHGTPEELDVLLRTAVKHCPRAEELWLLGASHQRDQGAVDEARAVLVKAFAVNSDSEAILLAAVRLERDAGCVEAARALLAKARDKPGTERVWTKSAVLEAEEGRLDEAQALLKEALKRFPDGHKLWLVLAWVLRSKGDAERARKVLHGAIKYCPTSVPLWRAAARADEEAEGASKARSTLELARVRNKRCALLWLDAVRLEDRSGNGPVAESALAQALQECPNSALLWTERIQRAPKVEQAGLVKRVAAKLTEDGGIAIVVGRLLWRTGRSGKARSWLSRAVSLSPQLGDAWSNLLRFEQECGTSEAQVEVLKAAASARPKYGEHYAPIAKRMTNRTRSFEHVLLTCAAALPPVSESLRTHAVWPIGREPGVDVPASVTVPVAGSSGGAGAAASSAEAAAAAPAAAPPAAAVGSDSGAPAPAAAAESSSSSSSAAGGAS</sequence>
<dbReference type="EMBL" id="VLTN01000045">
    <property type="protein sequence ID" value="KAA0149211.1"/>
    <property type="molecule type" value="Genomic_DNA"/>
</dbReference>
<dbReference type="FunFam" id="1.25.40.10:FF:000256">
    <property type="entry name" value="Probable pre-mRNA splicing factor prp1"/>
    <property type="match status" value="1"/>
</dbReference>
<dbReference type="Proteomes" id="UP000323011">
    <property type="component" value="Unassembled WGS sequence"/>
</dbReference>
<dbReference type="InterPro" id="IPR045075">
    <property type="entry name" value="Syf1-like"/>
</dbReference>
<reference evidence="8 9" key="1">
    <citation type="submission" date="2019-07" db="EMBL/GenBank/DDBJ databases">
        <title>Genomes of Cafeteria roenbergensis.</title>
        <authorList>
            <person name="Fischer M.G."/>
            <person name="Hackl T."/>
            <person name="Roman M."/>
        </authorList>
    </citation>
    <scope>NUCLEOTIDE SEQUENCE [LARGE SCALE GENOMIC DNA]</scope>
    <source>
        <strain evidence="8 9">BVI</strain>
    </source>
</reference>
<dbReference type="Gene3D" id="1.25.40.10">
    <property type="entry name" value="Tetratricopeptide repeat domain"/>
    <property type="match status" value="3"/>
</dbReference>
<keyword evidence="3" id="KW-0677">Repeat</keyword>
<evidence type="ECO:0000313" key="9">
    <source>
        <dbReference type="Proteomes" id="UP000323011"/>
    </source>
</evidence>
<evidence type="ECO:0000256" key="4">
    <source>
        <dbReference type="ARBA" id="ARBA00023187"/>
    </source>
</evidence>
<feature type="region of interest" description="Disordered" evidence="6">
    <location>
        <begin position="213"/>
        <end position="233"/>
    </location>
</feature>
<protein>
    <recommendedName>
        <fullName evidence="7">PRP1 splicing factor N-terminal domain-containing protein</fullName>
    </recommendedName>
</protein>
<dbReference type="GO" id="GO:0046540">
    <property type="term" value="C:U4/U6 x U5 tri-snRNP complex"/>
    <property type="evidence" value="ECO:0007669"/>
    <property type="project" value="TreeGrafter"/>
</dbReference>
<dbReference type="InterPro" id="IPR003107">
    <property type="entry name" value="HAT"/>
</dbReference>
<gene>
    <name evidence="8" type="ORF">FNF29_06098</name>
</gene>
<evidence type="ECO:0000256" key="5">
    <source>
        <dbReference type="ARBA" id="ARBA00023242"/>
    </source>
</evidence>
<comment type="subcellular location">
    <subcellularLocation>
        <location evidence="1">Nucleus</location>
    </subcellularLocation>
</comment>
<keyword evidence="4" id="KW-0508">mRNA splicing</keyword>
<dbReference type="PANTHER" id="PTHR11246:SF1">
    <property type="entry name" value="PRE-MRNA-PROCESSING FACTOR 6"/>
    <property type="match status" value="1"/>
</dbReference>
<dbReference type="InterPro" id="IPR010491">
    <property type="entry name" value="PRP1_N"/>
</dbReference>
<keyword evidence="5" id="KW-0539">Nucleus</keyword>
<feature type="region of interest" description="Disordered" evidence="6">
    <location>
        <begin position="1011"/>
        <end position="1065"/>
    </location>
</feature>
<comment type="caution">
    <text evidence="8">The sequence shown here is derived from an EMBL/GenBank/DDBJ whole genome shotgun (WGS) entry which is preliminary data.</text>
</comment>
<proteinExistence type="predicted"/>
<name>A0A5A8CBP2_CAFRO</name>
<keyword evidence="2" id="KW-0507">mRNA processing</keyword>
<dbReference type="Pfam" id="PF14559">
    <property type="entry name" value="TPR_19"/>
    <property type="match status" value="1"/>
</dbReference>